<keyword evidence="1" id="KW-1133">Transmembrane helix</keyword>
<reference evidence="5" key="1">
    <citation type="submission" date="2016-10" db="EMBL/GenBank/DDBJ databases">
        <title>The High Quality Genome of Vibrio alginolyticus K01M1.</title>
        <authorList>
            <person name="Wendling C."/>
            <person name="Chibani C.M."/>
            <person name="Hertel R."/>
            <person name="Sproer C."/>
            <person name="Bunk B."/>
            <person name="Overmann J."/>
            <person name="Roth O."/>
            <person name="Liesegang H."/>
        </authorList>
    </citation>
    <scope>NUCLEOTIDE SEQUENCE</scope>
    <source>
        <strain evidence="5">K05K4</strain>
    </source>
</reference>
<dbReference type="CDD" id="cd01948">
    <property type="entry name" value="EAL"/>
    <property type="match status" value="1"/>
</dbReference>
<dbReference type="Pfam" id="PF00672">
    <property type="entry name" value="HAMP"/>
    <property type="match status" value="1"/>
</dbReference>
<dbReference type="NCBIfam" id="TIGR00254">
    <property type="entry name" value="GGDEF"/>
    <property type="match status" value="1"/>
</dbReference>
<feature type="domain" description="HAMP" evidence="3">
    <location>
        <begin position="219"/>
        <end position="270"/>
    </location>
</feature>
<dbReference type="CDD" id="cd06225">
    <property type="entry name" value="HAMP"/>
    <property type="match status" value="1"/>
</dbReference>
<feature type="domain" description="EAL" evidence="2">
    <location>
        <begin position="453"/>
        <end position="708"/>
    </location>
</feature>
<keyword evidence="1" id="KW-0812">Transmembrane</keyword>
<dbReference type="SUPFAM" id="SSF55073">
    <property type="entry name" value="Nucleotide cyclase"/>
    <property type="match status" value="1"/>
</dbReference>
<dbReference type="Gene3D" id="6.10.340.10">
    <property type="match status" value="1"/>
</dbReference>
<sequence length="718" mass="81868">MFQKLSLETKYICSTMFVVLFVVVINLALYMHGYDAYSNSLTQQITNNSQEKTESYVKQKGLVYAELLSKQLFDPLYTDNISQAYEQIKATLSQPDVSKIHVVDNEGLIFHDGTTQLRMFAQPHYRSPFILKAIEESRTLVSFSKHQLEIAAPIQQSNITLGAVYLELNLIHLLEEKEQNIEQVQAITSNDKQKMFNLLLTISGISVLFGSIIAYALGRSLTKPLKQLKDQFSESNTQALPVTDIQSKDEVGELISAYNKMSNKVNRYTSRVEFMAYHDILTSLPNREKLLIDIQTQITDHKSPSLAVVFIDLDDFNHINDNYGHNIGDKLLGHLASELQGRLPSYFKPLYRLSTIVSRVGADEFVLAFPCSDNHEAREKAHAIHRQLLSPFSLEENDIQITASLGIAVYPEFGSNAESLLQLSSLAAQESKRRGKDIMTIYDSTFDETIKQRLYIERELRRSVRDLSQFELWYQPQFDLKTYRLIGVEALVRWNHPEKGYISPESFIPIAEQSDLILELGEHIIETAVAQRAMWAEHFGTDFHIALNLSPRQIYRQDLSQLFSKYLRRHDVAPQTIHVEVTESLFIDDTEKAQYVLKKLQSIGVEVWLDDFGTGYSALAYLQHMAFDGLKIDRSFIAQIRKSDQDDSLVRAIVSMAHNLRMKVVAEGVETQTQLTRMESLHCDVVQGFFLGRPVPAEELIAFEYQRGSGAQSVNHFA</sequence>
<feature type="domain" description="GGDEF" evidence="4">
    <location>
        <begin position="304"/>
        <end position="444"/>
    </location>
</feature>
<dbReference type="PROSITE" id="PS50883">
    <property type="entry name" value="EAL"/>
    <property type="match status" value="1"/>
</dbReference>
<keyword evidence="1" id="KW-0472">Membrane</keyword>
<evidence type="ECO:0000313" key="5">
    <source>
        <dbReference type="EMBL" id="ARP18244.1"/>
    </source>
</evidence>
<name>A0A1W6W2T0_VIBAL</name>
<dbReference type="PANTHER" id="PTHR44757:SF2">
    <property type="entry name" value="BIOFILM ARCHITECTURE MAINTENANCE PROTEIN MBAA"/>
    <property type="match status" value="1"/>
</dbReference>
<dbReference type="InterPro" id="IPR052155">
    <property type="entry name" value="Biofilm_reg_signaling"/>
</dbReference>
<dbReference type="InterPro" id="IPR043128">
    <property type="entry name" value="Rev_trsase/Diguanyl_cyclase"/>
</dbReference>
<dbReference type="InterPro" id="IPR035919">
    <property type="entry name" value="EAL_sf"/>
</dbReference>
<feature type="transmembrane region" description="Helical" evidence="1">
    <location>
        <begin position="195"/>
        <end position="217"/>
    </location>
</feature>
<accession>A0A1W6W2T0</accession>
<proteinExistence type="predicted"/>
<gene>
    <name evidence="5" type="ORF">K05K4_14080</name>
</gene>
<dbReference type="PROSITE" id="PS50885">
    <property type="entry name" value="HAMP"/>
    <property type="match status" value="1"/>
</dbReference>
<dbReference type="InterPro" id="IPR003660">
    <property type="entry name" value="HAMP_dom"/>
</dbReference>
<dbReference type="SMART" id="SM00052">
    <property type="entry name" value="EAL"/>
    <property type="match status" value="1"/>
</dbReference>
<dbReference type="RefSeq" id="WP_086046706.1">
    <property type="nucleotide sequence ID" value="NZ_CP017889.1"/>
</dbReference>
<dbReference type="EMBL" id="CP017902">
    <property type="protein sequence ID" value="ARP18244.1"/>
    <property type="molecule type" value="Genomic_DNA"/>
</dbReference>
<evidence type="ECO:0000256" key="1">
    <source>
        <dbReference type="SAM" id="Phobius"/>
    </source>
</evidence>
<dbReference type="PROSITE" id="PS50887">
    <property type="entry name" value="GGDEF"/>
    <property type="match status" value="1"/>
</dbReference>
<dbReference type="GO" id="GO:0016020">
    <property type="term" value="C:membrane"/>
    <property type="evidence" value="ECO:0007669"/>
    <property type="project" value="InterPro"/>
</dbReference>
<evidence type="ECO:0000259" key="2">
    <source>
        <dbReference type="PROSITE" id="PS50883"/>
    </source>
</evidence>
<dbReference type="GO" id="GO:0007165">
    <property type="term" value="P:signal transduction"/>
    <property type="evidence" value="ECO:0007669"/>
    <property type="project" value="InterPro"/>
</dbReference>
<dbReference type="InterPro" id="IPR000160">
    <property type="entry name" value="GGDEF_dom"/>
</dbReference>
<organism evidence="5">
    <name type="scientific">Vibrio alginolyticus</name>
    <dbReference type="NCBI Taxonomy" id="663"/>
    <lineage>
        <taxon>Bacteria</taxon>
        <taxon>Pseudomonadati</taxon>
        <taxon>Pseudomonadota</taxon>
        <taxon>Gammaproteobacteria</taxon>
        <taxon>Vibrionales</taxon>
        <taxon>Vibrionaceae</taxon>
        <taxon>Vibrio</taxon>
    </lineage>
</organism>
<evidence type="ECO:0000259" key="3">
    <source>
        <dbReference type="PROSITE" id="PS50885"/>
    </source>
</evidence>
<dbReference type="Pfam" id="PF00990">
    <property type="entry name" value="GGDEF"/>
    <property type="match status" value="1"/>
</dbReference>
<dbReference type="AlphaFoldDB" id="A0A1W6W2T0"/>
<evidence type="ECO:0000259" key="4">
    <source>
        <dbReference type="PROSITE" id="PS50887"/>
    </source>
</evidence>
<dbReference type="PANTHER" id="PTHR44757">
    <property type="entry name" value="DIGUANYLATE CYCLASE DGCP"/>
    <property type="match status" value="1"/>
</dbReference>
<dbReference type="Pfam" id="PF00563">
    <property type="entry name" value="EAL"/>
    <property type="match status" value="1"/>
</dbReference>
<dbReference type="SMART" id="SM00267">
    <property type="entry name" value="GGDEF"/>
    <property type="match status" value="1"/>
</dbReference>
<dbReference type="InterPro" id="IPR029787">
    <property type="entry name" value="Nucleotide_cyclase"/>
</dbReference>
<feature type="transmembrane region" description="Helical" evidence="1">
    <location>
        <begin position="12"/>
        <end position="31"/>
    </location>
</feature>
<dbReference type="Gene3D" id="3.30.70.270">
    <property type="match status" value="1"/>
</dbReference>
<protein>
    <submittedName>
        <fullName evidence="5">EAL domain-containing protein</fullName>
    </submittedName>
</protein>
<dbReference type="SUPFAM" id="SSF141868">
    <property type="entry name" value="EAL domain-like"/>
    <property type="match status" value="1"/>
</dbReference>
<dbReference type="InterPro" id="IPR001633">
    <property type="entry name" value="EAL_dom"/>
</dbReference>
<dbReference type="CDD" id="cd01949">
    <property type="entry name" value="GGDEF"/>
    <property type="match status" value="1"/>
</dbReference>
<dbReference type="Gene3D" id="3.20.20.450">
    <property type="entry name" value="EAL domain"/>
    <property type="match status" value="1"/>
</dbReference>